<name>A0ABS5B4I8_9STRE</name>
<dbReference type="PANTHER" id="PTHR43166:SF9">
    <property type="entry name" value="GLUTAMATE_ASPARTATE IMPORT ATP-BINDING PROTEIN GLTL"/>
    <property type="match status" value="1"/>
</dbReference>
<dbReference type="Proteomes" id="UP001519296">
    <property type="component" value="Unassembled WGS sequence"/>
</dbReference>
<feature type="domain" description="ABC transporter" evidence="8">
    <location>
        <begin position="5"/>
        <end position="244"/>
    </location>
</feature>
<dbReference type="InterPro" id="IPR003439">
    <property type="entry name" value="ABC_transporter-like_ATP-bd"/>
</dbReference>
<keyword evidence="10" id="KW-1185">Reference proteome</keyword>
<dbReference type="SUPFAM" id="SSF52540">
    <property type="entry name" value="P-loop containing nucleoside triphosphate hydrolases"/>
    <property type="match status" value="1"/>
</dbReference>
<dbReference type="InterPro" id="IPR003593">
    <property type="entry name" value="AAA+_ATPase"/>
</dbReference>
<evidence type="ECO:0000256" key="3">
    <source>
        <dbReference type="ARBA" id="ARBA00022448"/>
    </source>
</evidence>
<sequence>METIIEMKDLSLMRQGKFLLKNLNWTVKRGEVWAILGLNGAGKSTLLRLIMADTWKTSGSLEVLGQTFGQGDIPSLRQKIGVVSSFLAERFPSQLLSEQIVLTGRYKSSILYKSYDQAELKEAKSLLTALGSQDLIGRKYLSLSQGERQSLLIARSLMDQPEILIFDEATSGLDLFAREKLLGQIEKISQLDDAPSIIYVTHHAQEISQTMSHLLLLRDGEIVAQGEKSQIFKKEILSQFYGQGVDIIPLGQERYFVKAEVPPC</sequence>
<evidence type="ECO:0000256" key="7">
    <source>
        <dbReference type="ARBA" id="ARBA00023136"/>
    </source>
</evidence>
<evidence type="ECO:0000256" key="6">
    <source>
        <dbReference type="ARBA" id="ARBA00022840"/>
    </source>
</evidence>
<keyword evidence="4" id="KW-1003">Cell membrane</keyword>
<protein>
    <submittedName>
        <fullName evidence="9">Molybdenum ABC transporter ATP-binding protein</fullName>
    </submittedName>
</protein>
<dbReference type="SMART" id="SM00382">
    <property type="entry name" value="AAA"/>
    <property type="match status" value="1"/>
</dbReference>
<dbReference type="InterPro" id="IPR027417">
    <property type="entry name" value="P-loop_NTPase"/>
</dbReference>
<comment type="similarity">
    <text evidence="2">Belongs to the ABC transporter superfamily.</text>
</comment>
<keyword evidence="3" id="KW-0813">Transport</keyword>
<evidence type="ECO:0000313" key="10">
    <source>
        <dbReference type="Proteomes" id="UP001519296"/>
    </source>
</evidence>
<proteinExistence type="inferred from homology"/>
<evidence type="ECO:0000256" key="2">
    <source>
        <dbReference type="ARBA" id="ARBA00005417"/>
    </source>
</evidence>
<dbReference type="Gene3D" id="3.40.50.300">
    <property type="entry name" value="P-loop containing nucleotide triphosphate hydrolases"/>
    <property type="match status" value="1"/>
</dbReference>
<accession>A0ABS5B4I8</accession>
<comment type="caution">
    <text evidence="9">The sequence shown here is derived from an EMBL/GenBank/DDBJ whole genome shotgun (WGS) entry which is preliminary data.</text>
</comment>
<keyword evidence="7" id="KW-0472">Membrane</keyword>
<dbReference type="RefSeq" id="WP_209627889.1">
    <property type="nucleotide sequence ID" value="NZ_PRDG01000003.1"/>
</dbReference>
<evidence type="ECO:0000259" key="8">
    <source>
        <dbReference type="PROSITE" id="PS50893"/>
    </source>
</evidence>
<comment type="subcellular location">
    <subcellularLocation>
        <location evidence="1">Cell membrane</location>
        <topology evidence="1">Peripheral membrane protein</topology>
    </subcellularLocation>
</comment>
<evidence type="ECO:0000256" key="1">
    <source>
        <dbReference type="ARBA" id="ARBA00004202"/>
    </source>
</evidence>
<dbReference type="GO" id="GO:0005524">
    <property type="term" value="F:ATP binding"/>
    <property type="evidence" value="ECO:0007669"/>
    <property type="project" value="UniProtKB-KW"/>
</dbReference>
<dbReference type="Pfam" id="PF00005">
    <property type="entry name" value="ABC_tran"/>
    <property type="match status" value="1"/>
</dbReference>
<organism evidence="9 10">
    <name type="scientific">Streptococcus oricebi</name>
    <dbReference type="NCBI Taxonomy" id="1547447"/>
    <lineage>
        <taxon>Bacteria</taxon>
        <taxon>Bacillati</taxon>
        <taxon>Bacillota</taxon>
        <taxon>Bacilli</taxon>
        <taxon>Lactobacillales</taxon>
        <taxon>Streptococcaceae</taxon>
        <taxon>Streptococcus</taxon>
    </lineage>
</organism>
<evidence type="ECO:0000313" key="9">
    <source>
        <dbReference type="EMBL" id="MBP2623388.1"/>
    </source>
</evidence>
<keyword evidence="6 9" id="KW-0067">ATP-binding</keyword>
<evidence type="ECO:0000256" key="4">
    <source>
        <dbReference type="ARBA" id="ARBA00022475"/>
    </source>
</evidence>
<dbReference type="EMBL" id="PRDG01000003">
    <property type="protein sequence ID" value="MBP2623388.1"/>
    <property type="molecule type" value="Genomic_DNA"/>
</dbReference>
<dbReference type="PROSITE" id="PS50893">
    <property type="entry name" value="ABC_TRANSPORTER_2"/>
    <property type="match status" value="1"/>
</dbReference>
<reference evidence="9 10" key="1">
    <citation type="submission" date="2018-02" db="EMBL/GenBank/DDBJ databases">
        <title>Draft genome sequence of Streptococcus oricebi CCUG 70868T type strain.</title>
        <authorList>
            <person name="Mendez V."/>
            <person name="Salva-Serra F."/>
            <person name="Jaen-Luchoro D."/>
            <person name="Gonzales-Siles L."/>
            <person name="Karlsson R."/>
            <person name="Engstrom-Jakobsson H."/>
            <person name="Busquets A."/>
            <person name="Gomila M."/>
            <person name="Pineiro-Iglesias B."/>
            <person name="Bennasar-Figueras A."/>
            <person name="Seeger M."/>
            <person name="Moore E."/>
        </authorList>
    </citation>
    <scope>NUCLEOTIDE SEQUENCE [LARGE SCALE GENOMIC DNA]</scope>
    <source>
        <strain evidence="9 10">CCUG 70868</strain>
    </source>
</reference>
<evidence type="ECO:0000256" key="5">
    <source>
        <dbReference type="ARBA" id="ARBA00022741"/>
    </source>
</evidence>
<dbReference type="InterPro" id="IPR050086">
    <property type="entry name" value="MetN_ABC_transporter-like"/>
</dbReference>
<gene>
    <name evidence="9" type="ORF">C4K46_05475</name>
</gene>
<dbReference type="PANTHER" id="PTHR43166">
    <property type="entry name" value="AMINO ACID IMPORT ATP-BINDING PROTEIN"/>
    <property type="match status" value="1"/>
</dbReference>
<keyword evidence="5" id="KW-0547">Nucleotide-binding</keyword>